<gene>
    <name evidence="3" type="ORF">HPLM_LOCUS8600</name>
</gene>
<proteinExistence type="predicted"/>
<dbReference type="WBParaSite" id="HPLM_0000860801-mRNA-1">
    <property type="protein sequence ID" value="HPLM_0000860801-mRNA-1"/>
    <property type="gene ID" value="HPLM_0000860801"/>
</dbReference>
<feature type="compositionally biased region" description="Polar residues" evidence="2">
    <location>
        <begin position="191"/>
        <end position="204"/>
    </location>
</feature>
<evidence type="ECO:0000313" key="5">
    <source>
        <dbReference type="WBParaSite" id="HPLM_0000860801-mRNA-1"/>
    </source>
</evidence>
<dbReference type="EMBL" id="UZAF01016894">
    <property type="protein sequence ID" value="VDO35337.1"/>
    <property type="molecule type" value="Genomic_DNA"/>
</dbReference>
<reference evidence="5" key="1">
    <citation type="submission" date="2017-02" db="UniProtKB">
        <authorList>
            <consortium name="WormBaseParasite"/>
        </authorList>
    </citation>
    <scope>IDENTIFICATION</scope>
</reference>
<evidence type="ECO:0000256" key="2">
    <source>
        <dbReference type="SAM" id="MobiDB-lite"/>
    </source>
</evidence>
<feature type="region of interest" description="Disordered" evidence="2">
    <location>
        <begin position="191"/>
        <end position="213"/>
    </location>
</feature>
<keyword evidence="4" id="KW-1185">Reference proteome</keyword>
<dbReference type="Pfam" id="PF03216">
    <property type="entry name" value="Rhabdo_ncap_2"/>
    <property type="match status" value="1"/>
</dbReference>
<evidence type="ECO:0000256" key="1">
    <source>
        <dbReference type="ARBA" id="ARBA00004328"/>
    </source>
</evidence>
<evidence type="ECO:0000313" key="4">
    <source>
        <dbReference type="Proteomes" id="UP000268014"/>
    </source>
</evidence>
<protein>
    <submittedName>
        <fullName evidence="5">Mitochondrial outer membrane protein IML2</fullName>
    </submittedName>
</protein>
<evidence type="ECO:0000313" key="3">
    <source>
        <dbReference type="EMBL" id="VDO35337.1"/>
    </source>
</evidence>
<reference evidence="3 4" key="2">
    <citation type="submission" date="2018-11" db="EMBL/GenBank/DDBJ databases">
        <authorList>
            <consortium name="Pathogen Informatics"/>
        </authorList>
    </citation>
    <scope>NUCLEOTIDE SEQUENCE [LARGE SCALE GENOMIC DNA]</scope>
    <source>
        <strain evidence="3 4">MHpl1</strain>
    </source>
</reference>
<dbReference type="Proteomes" id="UP000268014">
    <property type="component" value="Unassembled WGS sequence"/>
</dbReference>
<dbReference type="OrthoDB" id="5870404at2759"/>
<comment type="subcellular location">
    <subcellularLocation>
        <location evidence="1">Virion</location>
    </subcellularLocation>
</comment>
<accession>A0A0N4WDF6</accession>
<organism evidence="5">
    <name type="scientific">Haemonchus placei</name>
    <name type="common">Barber's pole worm</name>
    <dbReference type="NCBI Taxonomy" id="6290"/>
    <lineage>
        <taxon>Eukaryota</taxon>
        <taxon>Metazoa</taxon>
        <taxon>Ecdysozoa</taxon>
        <taxon>Nematoda</taxon>
        <taxon>Chromadorea</taxon>
        <taxon>Rhabditida</taxon>
        <taxon>Rhabditina</taxon>
        <taxon>Rhabditomorpha</taxon>
        <taxon>Strongyloidea</taxon>
        <taxon>Trichostrongylidae</taxon>
        <taxon>Haemonchus</taxon>
    </lineage>
</organism>
<sequence length="447" mass="49736">MTSHSLNLDEDDIRAIQRTLAFSAERKNQVAREHAIFKGIEHTTGTGTSTASVTDIDWDINTLSQHTSSRDFPPGLAEDEFNVFQYSGAILFIAATHSITLPITHSQLADVILMYYFHTAGYSAGEYIAGQELLKSKYKTSLITNYTRYAWPGYTEFSSKVRESFMERLRTENYNCFDDLFKIYEGHRATSSSKADSGSESNEPGPSHAKPSVRDAHEAMPFQESTNKEVTQLERDLIRLIKEYFAAKQLVSIGVAFGYLLVRPVAKSTEHAIIKGKGFGKLPTRYGLDMNPSITFNFAAQAIEAIRINMTAYASTVATYLQSLIEFMDTPEVATSVPERCKIQIKALTEIRLAFFWNGARIKCGREAQDNSGSAGLIVVDEIDSEMAKVLKRRLMEKRKAPSEKYTGLVSSRVPIVPHVQEPGTSAFSSPATVSVEAFKNLSGIRK</sequence>
<dbReference type="AlphaFoldDB" id="A0A0N4WDF6"/>
<dbReference type="InterPro" id="IPR004902">
    <property type="entry name" value="Rhabdo_ncap_2"/>
</dbReference>
<name>A0A0N4WDF6_HAEPC</name>